<proteinExistence type="predicted"/>
<dbReference type="AlphaFoldDB" id="A0AAN6S0K7"/>
<keyword evidence="1" id="KW-0472">Membrane</keyword>
<keyword evidence="3" id="KW-1185">Reference proteome</keyword>
<gene>
    <name evidence="2" type="ORF">QBC46DRAFT_345961</name>
</gene>
<reference evidence="3" key="1">
    <citation type="journal article" date="2023" name="Mol. Phylogenet. Evol.">
        <title>Genome-scale phylogeny and comparative genomics of the fungal order Sordariales.</title>
        <authorList>
            <person name="Hensen N."/>
            <person name="Bonometti L."/>
            <person name="Westerberg I."/>
            <person name="Brannstrom I.O."/>
            <person name="Guillou S."/>
            <person name="Cros-Aarteil S."/>
            <person name="Calhoun S."/>
            <person name="Haridas S."/>
            <person name="Kuo A."/>
            <person name="Mondo S."/>
            <person name="Pangilinan J."/>
            <person name="Riley R."/>
            <person name="LaButti K."/>
            <person name="Andreopoulos B."/>
            <person name="Lipzen A."/>
            <person name="Chen C."/>
            <person name="Yan M."/>
            <person name="Daum C."/>
            <person name="Ng V."/>
            <person name="Clum A."/>
            <person name="Steindorff A."/>
            <person name="Ohm R.A."/>
            <person name="Martin F."/>
            <person name="Silar P."/>
            <person name="Natvig D.O."/>
            <person name="Lalanne C."/>
            <person name="Gautier V."/>
            <person name="Ament-Velasquez S.L."/>
            <person name="Kruys A."/>
            <person name="Hutchinson M.I."/>
            <person name="Powell A.J."/>
            <person name="Barry K."/>
            <person name="Miller A.N."/>
            <person name="Grigoriev I.V."/>
            <person name="Debuchy R."/>
            <person name="Gladieux P."/>
            <person name="Hiltunen Thoren M."/>
            <person name="Johannesson H."/>
        </authorList>
    </citation>
    <scope>NUCLEOTIDE SEQUENCE [LARGE SCALE GENOMIC DNA]</scope>
    <source>
        <strain evidence="3">CBS 340.73</strain>
    </source>
</reference>
<evidence type="ECO:0000313" key="3">
    <source>
        <dbReference type="Proteomes" id="UP001303473"/>
    </source>
</evidence>
<evidence type="ECO:0000256" key="1">
    <source>
        <dbReference type="SAM" id="Phobius"/>
    </source>
</evidence>
<accession>A0AAN6S0K7</accession>
<protein>
    <submittedName>
        <fullName evidence="2">Uncharacterized protein</fullName>
    </submittedName>
</protein>
<sequence length="65" mass="7305">MDSLATTSDFASRSLPGWGFFKIAFQIAISFQILGIPLRDPSLTSATMSFKRVRKRAVEVPKEVW</sequence>
<comment type="caution">
    <text evidence="2">The sequence shown here is derived from an EMBL/GenBank/DDBJ whole genome shotgun (WGS) entry which is preliminary data.</text>
</comment>
<evidence type="ECO:0000313" key="2">
    <source>
        <dbReference type="EMBL" id="KAK3936065.1"/>
    </source>
</evidence>
<dbReference type="Proteomes" id="UP001303473">
    <property type="component" value="Unassembled WGS sequence"/>
</dbReference>
<name>A0AAN6S0K7_9PEZI</name>
<keyword evidence="1" id="KW-1133">Transmembrane helix</keyword>
<dbReference type="EMBL" id="MU853895">
    <property type="protein sequence ID" value="KAK3936065.1"/>
    <property type="molecule type" value="Genomic_DNA"/>
</dbReference>
<keyword evidence="1" id="KW-0812">Transmembrane</keyword>
<feature type="transmembrane region" description="Helical" evidence="1">
    <location>
        <begin position="20"/>
        <end position="38"/>
    </location>
</feature>
<organism evidence="2 3">
    <name type="scientific">Diplogelasinospora grovesii</name>
    <dbReference type="NCBI Taxonomy" id="303347"/>
    <lineage>
        <taxon>Eukaryota</taxon>
        <taxon>Fungi</taxon>
        <taxon>Dikarya</taxon>
        <taxon>Ascomycota</taxon>
        <taxon>Pezizomycotina</taxon>
        <taxon>Sordariomycetes</taxon>
        <taxon>Sordariomycetidae</taxon>
        <taxon>Sordariales</taxon>
        <taxon>Diplogelasinosporaceae</taxon>
        <taxon>Diplogelasinospora</taxon>
    </lineage>
</organism>